<gene>
    <name evidence="1" type="ORF">CTA1_7192</name>
</gene>
<evidence type="ECO:0000313" key="2">
    <source>
        <dbReference type="Proteomes" id="UP000310108"/>
    </source>
</evidence>
<organism evidence="1 2">
    <name type="scientific">Colletotrichum tanaceti</name>
    <dbReference type="NCBI Taxonomy" id="1306861"/>
    <lineage>
        <taxon>Eukaryota</taxon>
        <taxon>Fungi</taxon>
        <taxon>Dikarya</taxon>
        <taxon>Ascomycota</taxon>
        <taxon>Pezizomycotina</taxon>
        <taxon>Sordariomycetes</taxon>
        <taxon>Hypocreomycetidae</taxon>
        <taxon>Glomerellales</taxon>
        <taxon>Glomerellaceae</taxon>
        <taxon>Colletotrichum</taxon>
        <taxon>Colletotrichum destructivum species complex</taxon>
    </lineage>
</organism>
<dbReference type="EMBL" id="PJEX01000449">
    <property type="protein sequence ID" value="TKW50020.1"/>
    <property type="molecule type" value="Genomic_DNA"/>
</dbReference>
<keyword evidence="2" id="KW-1185">Reference proteome</keyword>
<accession>A0A4U6X3S3</accession>
<protein>
    <submittedName>
        <fullName evidence="1">Uncharacterized protein</fullName>
    </submittedName>
</protein>
<dbReference type="InterPro" id="IPR036038">
    <property type="entry name" value="Aminotransferase-like"/>
</dbReference>
<sequence>MTSRAEYDVLLHHHEGQVTGAVSRTAYFWRQGAWVTPGWESGGKLGGPRRWALENAEVKEGVVLASWIKDGEFVWLSSADSGFTPGLMTLVRLKQLQTS</sequence>
<dbReference type="GO" id="GO:0003824">
    <property type="term" value="F:catalytic activity"/>
    <property type="evidence" value="ECO:0007669"/>
    <property type="project" value="InterPro"/>
</dbReference>
<evidence type="ECO:0000313" key="1">
    <source>
        <dbReference type="EMBL" id="TKW50020.1"/>
    </source>
</evidence>
<dbReference type="OrthoDB" id="5288718at2759"/>
<dbReference type="Gene3D" id="3.20.10.10">
    <property type="entry name" value="D-amino Acid Aminotransferase, subunit A, domain 2"/>
    <property type="match status" value="1"/>
</dbReference>
<dbReference type="InterPro" id="IPR001544">
    <property type="entry name" value="Aminotrans_IV"/>
</dbReference>
<reference evidence="1 2" key="1">
    <citation type="journal article" date="2019" name="PLoS ONE">
        <title>Comparative genome analysis indicates high evolutionary potential of pathogenicity genes in Colletotrichum tanaceti.</title>
        <authorList>
            <person name="Lelwala R.V."/>
            <person name="Korhonen P.K."/>
            <person name="Young N.D."/>
            <person name="Scott J.B."/>
            <person name="Ades P.A."/>
            <person name="Gasser R.B."/>
            <person name="Taylor P.W.J."/>
        </authorList>
    </citation>
    <scope>NUCLEOTIDE SEQUENCE [LARGE SCALE GENOMIC DNA]</scope>
    <source>
        <strain evidence="1">BRIP57314</strain>
    </source>
</reference>
<dbReference type="SUPFAM" id="SSF56752">
    <property type="entry name" value="D-aminoacid aminotransferase-like PLP-dependent enzymes"/>
    <property type="match status" value="1"/>
</dbReference>
<proteinExistence type="predicted"/>
<comment type="caution">
    <text evidence="1">The sequence shown here is derived from an EMBL/GenBank/DDBJ whole genome shotgun (WGS) entry which is preliminary data.</text>
</comment>
<dbReference type="InterPro" id="IPR043132">
    <property type="entry name" value="BCAT-like_C"/>
</dbReference>
<dbReference type="AlphaFoldDB" id="A0A4U6X3S3"/>
<dbReference type="Proteomes" id="UP000310108">
    <property type="component" value="Unassembled WGS sequence"/>
</dbReference>
<name>A0A4U6X3S3_9PEZI</name>
<dbReference type="Pfam" id="PF01063">
    <property type="entry name" value="Aminotran_4"/>
    <property type="match status" value="1"/>
</dbReference>
<dbReference type="STRING" id="1306861.A0A4U6X3S3"/>